<comment type="caution">
    <text evidence="1">The sequence shown here is derived from an EMBL/GenBank/DDBJ whole genome shotgun (WGS) entry which is preliminary data.</text>
</comment>
<gene>
    <name evidence="1" type="ORF">ABT322_14695</name>
</gene>
<reference evidence="1 2" key="1">
    <citation type="submission" date="2024-06" db="EMBL/GenBank/DDBJ databases">
        <title>The Natural Products Discovery Center: Release of the First 8490 Sequenced Strains for Exploring Actinobacteria Biosynthetic Diversity.</title>
        <authorList>
            <person name="Kalkreuter E."/>
            <person name="Kautsar S.A."/>
            <person name="Yang D."/>
            <person name="Bader C.D."/>
            <person name="Teijaro C.N."/>
            <person name="Fluegel L."/>
            <person name="Davis C.M."/>
            <person name="Simpson J.R."/>
            <person name="Lauterbach L."/>
            <person name="Steele A.D."/>
            <person name="Gui C."/>
            <person name="Meng S."/>
            <person name="Li G."/>
            <person name="Viehrig K."/>
            <person name="Ye F."/>
            <person name="Su P."/>
            <person name="Kiefer A.F."/>
            <person name="Nichols A."/>
            <person name="Cepeda A.J."/>
            <person name="Yan W."/>
            <person name="Fan B."/>
            <person name="Jiang Y."/>
            <person name="Adhikari A."/>
            <person name="Zheng C.-J."/>
            <person name="Schuster L."/>
            <person name="Cowan T.M."/>
            <person name="Smanski M.J."/>
            <person name="Chevrette M.G."/>
            <person name="De Carvalho L.P.S."/>
            <person name="Shen B."/>
        </authorList>
    </citation>
    <scope>NUCLEOTIDE SEQUENCE [LARGE SCALE GENOMIC DNA]</scope>
    <source>
        <strain evidence="1 2">NPDC000632</strain>
    </source>
</reference>
<dbReference type="Proteomes" id="UP001490330">
    <property type="component" value="Unassembled WGS sequence"/>
</dbReference>
<organism evidence="1 2">
    <name type="scientific">Streptomyces flaveolus</name>
    <dbReference type="NCBI Taxonomy" id="67297"/>
    <lineage>
        <taxon>Bacteria</taxon>
        <taxon>Bacillati</taxon>
        <taxon>Actinomycetota</taxon>
        <taxon>Actinomycetes</taxon>
        <taxon>Kitasatosporales</taxon>
        <taxon>Streptomycetaceae</taxon>
        <taxon>Streptomyces</taxon>
    </lineage>
</organism>
<keyword evidence="2" id="KW-1185">Reference proteome</keyword>
<sequence length="83" mass="9655">MACVYYHRPHTSLIDPWVPGLRMSPATMFERGLNWAGYIELSRDPDLAFEFLRVQRRRIQHYGIDLTGRPHALSWLASASRAQ</sequence>
<evidence type="ECO:0000313" key="2">
    <source>
        <dbReference type="Proteomes" id="UP001490330"/>
    </source>
</evidence>
<proteinExistence type="predicted"/>
<dbReference type="RefSeq" id="WP_350716626.1">
    <property type="nucleotide sequence ID" value="NZ_JBEPCO010000005.1"/>
</dbReference>
<evidence type="ECO:0000313" key="1">
    <source>
        <dbReference type="EMBL" id="MER6905003.1"/>
    </source>
</evidence>
<accession>A0ABV1VES9</accession>
<name>A0ABV1VES9_9ACTN</name>
<dbReference type="EMBL" id="JBEPCV010000012">
    <property type="protein sequence ID" value="MER6905003.1"/>
    <property type="molecule type" value="Genomic_DNA"/>
</dbReference>
<protein>
    <submittedName>
        <fullName evidence="1">Uncharacterized protein</fullName>
    </submittedName>
</protein>